<dbReference type="InterPro" id="IPR027266">
    <property type="entry name" value="TrmE/GcvT-like"/>
</dbReference>
<dbReference type="Gene3D" id="3.30.70.1520">
    <property type="entry name" value="Heterotetrameric sarcosine oxidase"/>
    <property type="match status" value="1"/>
</dbReference>
<protein>
    <submittedName>
        <fullName evidence="1">Sarcosine oxidase subunit gamma</fullName>
    </submittedName>
</protein>
<dbReference type="STRING" id="1414654.BFR47_02705"/>
<sequence length="209" mass="23055">MSNNTAKLAETQTEVRVESPLYHANLDALAKKDQQGEVVLREKALLGHLVLRGNAGNELFAKTVEKVLGVALPTTPCTSVENDKVLVQWLAPDEWLIITEGGREGQLEVQLREHLSGHYSLVDVSGGQTVLALSGPKAEMVIRKSCHYDVHPSSLPTGKCVGTTFAKSAVLLRRTGADSFELVIRRSFSDYLWMWLQDASREYGLVIQK</sequence>
<dbReference type="AlphaFoldDB" id="A0A1J4QFJ2"/>
<dbReference type="Proteomes" id="UP000243073">
    <property type="component" value="Unassembled WGS sequence"/>
</dbReference>
<gene>
    <name evidence="1" type="ORF">BFR47_02705</name>
</gene>
<dbReference type="RefSeq" id="WP_071472862.1">
    <property type="nucleotide sequence ID" value="NZ_MDKE01000022.1"/>
</dbReference>
<dbReference type="Pfam" id="PF04268">
    <property type="entry name" value="SoxG"/>
    <property type="match status" value="1"/>
</dbReference>
<evidence type="ECO:0000313" key="2">
    <source>
        <dbReference type="Proteomes" id="UP000243073"/>
    </source>
</evidence>
<keyword evidence="2" id="KW-1185">Reference proteome</keyword>
<dbReference type="Gene3D" id="3.30.1360.120">
    <property type="entry name" value="Probable tRNA modification gtpase trme, domain 1"/>
    <property type="match status" value="1"/>
</dbReference>
<organism evidence="1 2">
    <name type="scientific">Oceanisphaera psychrotolerans</name>
    <dbReference type="NCBI Taxonomy" id="1414654"/>
    <lineage>
        <taxon>Bacteria</taxon>
        <taxon>Pseudomonadati</taxon>
        <taxon>Pseudomonadota</taxon>
        <taxon>Gammaproteobacteria</taxon>
        <taxon>Aeromonadales</taxon>
        <taxon>Aeromonadaceae</taxon>
        <taxon>Oceanisphaera</taxon>
    </lineage>
</organism>
<evidence type="ECO:0000313" key="1">
    <source>
        <dbReference type="EMBL" id="OIN09194.1"/>
    </source>
</evidence>
<accession>A0A1J4QFJ2</accession>
<dbReference type="InterPro" id="IPR006280">
    <property type="entry name" value="SoxG_het"/>
</dbReference>
<dbReference type="InterPro" id="IPR007375">
    <property type="entry name" value="SoxG"/>
</dbReference>
<dbReference type="EMBL" id="MDKE01000022">
    <property type="protein sequence ID" value="OIN09194.1"/>
    <property type="molecule type" value="Genomic_DNA"/>
</dbReference>
<comment type="caution">
    <text evidence="1">The sequence shown here is derived from an EMBL/GenBank/DDBJ whole genome shotgun (WGS) entry which is preliminary data.</text>
</comment>
<dbReference type="NCBIfam" id="TIGR01375">
    <property type="entry name" value="soxG"/>
    <property type="match status" value="1"/>
</dbReference>
<dbReference type="SUPFAM" id="SSF103025">
    <property type="entry name" value="Folate-binding domain"/>
    <property type="match status" value="1"/>
</dbReference>
<dbReference type="GO" id="GO:1901053">
    <property type="term" value="P:sarcosine catabolic process"/>
    <property type="evidence" value="ECO:0007669"/>
    <property type="project" value="InterPro"/>
</dbReference>
<name>A0A1J4QFJ2_9GAMM</name>
<proteinExistence type="predicted"/>
<reference evidence="1 2" key="1">
    <citation type="submission" date="2016-07" db="EMBL/GenBank/DDBJ databases">
        <title>Draft Genome Sequence of Oceanisphaera psychrotolerans, isolated from coastal sediment samples.</title>
        <authorList>
            <person name="Zhuo S."/>
            <person name="Ruan Z."/>
        </authorList>
    </citation>
    <scope>NUCLEOTIDE SEQUENCE [LARGE SCALE GENOMIC DNA]</scope>
    <source>
        <strain evidence="1 2">LAM-WHM-ZC</strain>
    </source>
</reference>
<dbReference type="OrthoDB" id="9814782at2"/>
<dbReference type="GO" id="GO:0008115">
    <property type="term" value="F:sarcosine oxidase activity"/>
    <property type="evidence" value="ECO:0007669"/>
    <property type="project" value="InterPro"/>
</dbReference>